<dbReference type="Proteomes" id="UP001165960">
    <property type="component" value="Unassembled WGS sequence"/>
</dbReference>
<proteinExistence type="predicted"/>
<keyword evidence="2" id="KW-1185">Reference proteome</keyword>
<reference evidence="1" key="1">
    <citation type="submission" date="2022-04" db="EMBL/GenBank/DDBJ databases">
        <title>Genome of the entomopathogenic fungus Entomophthora muscae.</title>
        <authorList>
            <person name="Elya C."/>
            <person name="Lovett B.R."/>
            <person name="Lee E."/>
            <person name="Macias A.M."/>
            <person name="Hajek A.E."/>
            <person name="De Bivort B.L."/>
            <person name="Kasson M.T."/>
            <person name="De Fine Licht H.H."/>
            <person name="Stajich J.E."/>
        </authorList>
    </citation>
    <scope>NUCLEOTIDE SEQUENCE</scope>
    <source>
        <strain evidence="1">Berkeley</strain>
    </source>
</reference>
<organism evidence="1 2">
    <name type="scientific">Entomophthora muscae</name>
    <dbReference type="NCBI Taxonomy" id="34485"/>
    <lineage>
        <taxon>Eukaryota</taxon>
        <taxon>Fungi</taxon>
        <taxon>Fungi incertae sedis</taxon>
        <taxon>Zoopagomycota</taxon>
        <taxon>Entomophthoromycotina</taxon>
        <taxon>Entomophthoromycetes</taxon>
        <taxon>Entomophthorales</taxon>
        <taxon>Entomophthoraceae</taxon>
        <taxon>Entomophthora</taxon>
    </lineage>
</organism>
<evidence type="ECO:0000313" key="2">
    <source>
        <dbReference type="Proteomes" id="UP001165960"/>
    </source>
</evidence>
<comment type="caution">
    <text evidence="1">The sequence shown here is derived from an EMBL/GenBank/DDBJ whole genome shotgun (WGS) entry which is preliminary data.</text>
</comment>
<gene>
    <name evidence="1" type="ORF">DSO57_1014618</name>
</gene>
<sequence>MLAQVERLCRNRHKPVGQDPGKNLVVCIGKTNGAPVFSCWVVPFFLKIMQIFTLLPPGNWHPSVRHQFKRLTISLASGACSKWYTSTGRLSGPGAFPLGASFRVALTFYSDLCHQVLLVFLTTLYDSRSCNISKSFSCMHVYCVQGVK</sequence>
<accession>A0ACC2URH2</accession>
<dbReference type="EMBL" id="QTSX02000056">
    <property type="protein sequence ID" value="KAJ9089280.1"/>
    <property type="molecule type" value="Genomic_DNA"/>
</dbReference>
<protein>
    <submittedName>
        <fullName evidence="1">Uncharacterized protein</fullName>
    </submittedName>
</protein>
<name>A0ACC2URH2_9FUNG</name>
<evidence type="ECO:0000313" key="1">
    <source>
        <dbReference type="EMBL" id="KAJ9089280.1"/>
    </source>
</evidence>